<accession>A0A365XUC8</accession>
<reference evidence="1 2" key="1">
    <citation type="submission" date="2018-05" db="EMBL/GenBank/DDBJ databases">
        <title>Chitinophaga sp. K3CV102501T nov., isolated from isolated from a monsoon evergreen broad-leaved forest soil.</title>
        <authorList>
            <person name="Lv Y."/>
        </authorList>
    </citation>
    <scope>NUCLEOTIDE SEQUENCE [LARGE SCALE GENOMIC DNA]</scope>
    <source>
        <strain evidence="1 2">GDMCC 1.1325</strain>
    </source>
</reference>
<dbReference type="OrthoDB" id="799977at2"/>
<comment type="caution">
    <text evidence="1">The sequence shown here is derived from an EMBL/GenBank/DDBJ whole genome shotgun (WGS) entry which is preliminary data.</text>
</comment>
<dbReference type="Proteomes" id="UP000253410">
    <property type="component" value="Unassembled WGS sequence"/>
</dbReference>
<dbReference type="AlphaFoldDB" id="A0A365XUC8"/>
<dbReference type="EMBL" id="QFFJ01000002">
    <property type="protein sequence ID" value="RBL89304.1"/>
    <property type="molecule type" value="Genomic_DNA"/>
</dbReference>
<evidence type="ECO:0000313" key="1">
    <source>
        <dbReference type="EMBL" id="RBL89304.1"/>
    </source>
</evidence>
<protein>
    <submittedName>
        <fullName evidence="1">Uncharacterized protein</fullName>
    </submittedName>
</protein>
<keyword evidence="2" id="KW-1185">Reference proteome</keyword>
<dbReference type="RefSeq" id="WP_113618047.1">
    <property type="nucleotide sequence ID" value="NZ_QFFJ01000002.1"/>
</dbReference>
<name>A0A365XUC8_9BACT</name>
<gene>
    <name evidence="1" type="ORF">DF182_22545</name>
</gene>
<proteinExistence type="predicted"/>
<organism evidence="1 2">
    <name type="scientific">Chitinophaga flava</name>
    <dbReference type="NCBI Taxonomy" id="2259036"/>
    <lineage>
        <taxon>Bacteria</taxon>
        <taxon>Pseudomonadati</taxon>
        <taxon>Bacteroidota</taxon>
        <taxon>Chitinophagia</taxon>
        <taxon>Chitinophagales</taxon>
        <taxon>Chitinophagaceae</taxon>
        <taxon>Chitinophaga</taxon>
    </lineage>
</organism>
<evidence type="ECO:0000313" key="2">
    <source>
        <dbReference type="Proteomes" id="UP000253410"/>
    </source>
</evidence>
<sequence>MKKLLVLIAILFFFSISYTFSQSIIVNPNGTHSVVVGSGSVRTAINSDGTHSTVIGHGRIKTIINPNGTHSTLVNHGTIGTVVNPNNTHSTSFKKNTIRTFDSSDRRSSMKIYRGRKIFKNKNKSVFGFSLQEN</sequence>